<evidence type="ECO:0000313" key="2">
    <source>
        <dbReference type="Proteomes" id="UP000789396"/>
    </source>
</evidence>
<keyword evidence="2" id="KW-1185">Reference proteome</keyword>
<organism evidence="1 2">
    <name type="scientific">Racocetra fulgida</name>
    <dbReference type="NCBI Taxonomy" id="60492"/>
    <lineage>
        <taxon>Eukaryota</taxon>
        <taxon>Fungi</taxon>
        <taxon>Fungi incertae sedis</taxon>
        <taxon>Mucoromycota</taxon>
        <taxon>Glomeromycotina</taxon>
        <taxon>Glomeromycetes</taxon>
        <taxon>Diversisporales</taxon>
        <taxon>Gigasporaceae</taxon>
        <taxon>Racocetra</taxon>
    </lineage>
</organism>
<reference evidence="1" key="1">
    <citation type="submission" date="2021-06" db="EMBL/GenBank/DDBJ databases">
        <authorList>
            <person name="Kallberg Y."/>
            <person name="Tangrot J."/>
            <person name="Rosling A."/>
        </authorList>
    </citation>
    <scope>NUCLEOTIDE SEQUENCE</scope>
    <source>
        <strain evidence="1">IN212</strain>
    </source>
</reference>
<evidence type="ECO:0000313" key="1">
    <source>
        <dbReference type="EMBL" id="CAG8783733.1"/>
    </source>
</evidence>
<accession>A0A9N9JIS7</accession>
<sequence length="43" mass="5187">MSQEIIKKLCQFYIFKEKVNVIWYALYKGNLRAATKFDLDKTQ</sequence>
<dbReference type="Proteomes" id="UP000789396">
    <property type="component" value="Unassembled WGS sequence"/>
</dbReference>
<comment type="caution">
    <text evidence="1">The sequence shown here is derived from an EMBL/GenBank/DDBJ whole genome shotgun (WGS) entry which is preliminary data.</text>
</comment>
<dbReference type="EMBL" id="CAJVPZ010054922">
    <property type="protein sequence ID" value="CAG8783733.1"/>
    <property type="molecule type" value="Genomic_DNA"/>
</dbReference>
<name>A0A9N9JIS7_9GLOM</name>
<protein>
    <submittedName>
        <fullName evidence="1">2868_t:CDS:1</fullName>
    </submittedName>
</protein>
<gene>
    <name evidence="1" type="ORF">RFULGI_LOCUS16054</name>
</gene>
<dbReference type="AlphaFoldDB" id="A0A9N9JIS7"/>
<proteinExistence type="predicted"/>
<feature type="non-terminal residue" evidence="1">
    <location>
        <position position="43"/>
    </location>
</feature>